<dbReference type="PANTHER" id="PTHR19848:SF8">
    <property type="entry name" value="F-BOX AND WD REPEAT DOMAIN CONTAINING 7"/>
    <property type="match status" value="1"/>
</dbReference>
<dbReference type="PANTHER" id="PTHR19848">
    <property type="entry name" value="WD40 REPEAT PROTEIN"/>
    <property type="match status" value="1"/>
</dbReference>
<protein>
    <submittedName>
        <fullName evidence="5">Uncharacterized protein</fullName>
    </submittedName>
</protein>
<evidence type="ECO:0000256" key="2">
    <source>
        <dbReference type="ARBA" id="ARBA00022737"/>
    </source>
</evidence>
<proteinExistence type="predicted"/>
<organism evidence="5 6">
    <name type="scientific">Euplotes crassus</name>
    <dbReference type="NCBI Taxonomy" id="5936"/>
    <lineage>
        <taxon>Eukaryota</taxon>
        <taxon>Sar</taxon>
        <taxon>Alveolata</taxon>
        <taxon>Ciliophora</taxon>
        <taxon>Intramacronucleata</taxon>
        <taxon>Spirotrichea</taxon>
        <taxon>Hypotrichia</taxon>
        <taxon>Euplotida</taxon>
        <taxon>Euplotidae</taxon>
        <taxon>Moneuplotes</taxon>
    </lineage>
</organism>
<evidence type="ECO:0000313" key="6">
    <source>
        <dbReference type="Proteomes" id="UP001295684"/>
    </source>
</evidence>
<dbReference type="Gene3D" id="2.130.10.10">
    <property type="entry name" value="YVTN repeat-like/Quinoprotein amine dehydrogenase"/>
    <property type="match status" value="1"/>
</dbReference>
<dbReference type="Pfam" id="PF00400">
    <property type="entry name" value="WD40"/>
    <property type="match status" value="2"/>
</dbReference>
<gene>
    <name evidence="5" type="ORF">ECRASSUSDP1_LOCUS28692</name>
</gene>
<dbReference type="InterPro" id="IPR020472">
    <property type="entry name" value="WD40_PAC1"/>
</dbReference>
<dbReference type="SUPFAM" id="SSF50978">
    <property type="entry name" value="WD40 repeat-like"/>
    <property type="match status" value="1"/>
</dbReference>
<evidence type="ECO:0000256" key="1">
    <source>
        <dbReference type="ARBA" id="ARBA00022574"/>
    </source>
</evidence>
<dbReference type="InterPro" id="IPR015943">
    <property type="entry name" value="WD40/YVTN_repeat-like_dom_sf"/>
</dbReference>
<evidence type="ECO:0000256" key="3">
    <source>
        <dbReference type="PROSITE-ProRule" id="PRU00221"/>
    </source>
</evidence>
<keyword evidence="1 3" id="KW-0853">WD repeat</keyword>
<keyword evidence="2" id="KW-0677">Repeat</keyword>
<evidence type="ECO:0000256" key="4">
    <source>
        <dbReference type="SAM" id="MobiDB-lite"/>
    </source>
</evidence>
<dbReference type="PROSITE" id="PS50082">
    <property type="entry name" value="WD_REPEATS_2"/>
    <property type="match status" value="2"/>
</dbReference>
<evidence type="ECO:0000313" key="5">
    <source>
        <dbReference type="EMBL" id="CAI2387065.1"/>
    </source>
</evidence>
<dbReference type="AlphaFoldDB" id="A0AAD2DBV9"/>
<dbReference type="SMART" id="SM00320">
    <property type="entry name" value="WD40"/>
    <property type="match status" value="6"/>
</dbReference>
<dbReference type="EMBL" id="CAMPGE010029585">
    <property type="protein sequence ID" value="CAI2387065.1"/>
    <property type="molecule type" value="Genomic_DNA"/>
</dbReference>
<feature type="repeat" description="WD" evidence="3">
    <location>
        <begin position="341"/>
        <end position="381"/>
    </location>
</feature>
<feature type="repeat" description="WD" evidence="3">
    <location>
        <begin position="317"/>
        <end position="340"/>
    </location>
</feature>
<feature type="region of interest" description="Disordered" evidence="4">
    <location>
        <begin position="593"/>
        <end position="617"/>
    </location>
</feature>
<dbReference type="InterPro" id="IPR001680">
    <property type="entry name" value="WD40_rpt"/>
</dbReference>
<reference evidence="5" key="1">
    <citation type="submission" date="2023-07" db="EMBL/GenBank/DDBJ databases">
        <authorList>
            <consortium name="AG Swart"/>
            <person name="Singh M."/>
            <person name="Singh A."/>
            <person name="Seah K."/>
            <person name="Emmerich C."/>
        </authorList>
    </citation>
    <scope>NUCLEOTIDE SEQUENCE</scope>
    <source>
        <strain evidence="5">DP1</strain>
    </source>
</reference>
<dbReference type="PRINTS" id="PR00320">
    <property type="entry name" value="GPROTEINBRPT"/>
</dbReference>
<name>A0AAD2DBV9_EUPCR</name>
<keyword evidence="6" id="KW-1185">Reference proteome</keyword>
<feature type="compositionally biased region" description="Basic and acidic residues" evidence="4">
    <location>
        <begin position="593"/>
        <end position="605"/>
    </location>
</feature>
<accession>A0AAD2DBV9</accession>
<sequence>MEKTEADSGSSSKRPADSKIPSGVTIMSEATTLTESQLKCYKHNKLFEAINIQGNQLMCIDCVKESKNKSEKLQISDLSLIIQDKITENIEILERYQTIYSKESSINDLLRKVFKSMHEILYEIEHNKRLELDYIGVGLLKYSSFADANSGQSSNQIYQADGTKIKSDSDQIETKEIFTKLQEMQKQIGKYVKEQNYLECFKLRDEYQAICNKALSKMQNFEKYGSTTPDIDAAFNNLFRGAEQAESSAELLFPLGDIEAKLNDIVNSFARTDKLRLTPGSQPPRIKDDKIHEIIGVEKNFKHKNDVLCVLSLKNGMIVSGSSDASIRIWDPKSGKCVKVLEGHTHTVLCIIELESGYLASGSMDQTAIIWNPNNGKIVNILEGFQNPIIGLVEYDQKQLAINFNEPLLLVWSWNNSSKSSGSSSTFSLGDSGLSCVQKHEDFLICGCEDGMICKIEPGNSTKPTLKYMEHSDVILDIKSVNERMFVSNSTDLSIILWEAATADVLKTIKLCDDICLAMNYDKDLDMLIFACLDGKIQAVDLSPEIEEVKVKYTLHQESAVYFCAWIGFKEMKILKKGKNGPSEDIHNQVIREEVESARSDKDKNTGSPGGAEEKKELNIGKVELGGQKPKINMNLGIGQALPGKKQKVNIAGLQGINKQVLEDPQVEEMRSQGMCYVIATIDQENSNTLILWDLQGDGEDKPTKICEIDTGFTSDEVTCMIKGNDDKIYIGGRDGSLKAICITDAAK</sequence>
<dbReference type="InterPro" id="IPR036322">
    <property type="entry name" value="WD40_repeat_dom_sf"/>
</dbReference>
<comment type="caution">
    <text evidence="5">The sequence shown here is derived from an EMBL/GenBank/DDBJ whole genome shotgun (WGS) entry which is preliminary data.</text>
</comment>
<feature type="region of interest" description="Disordered" evidence="4">
    <location>
        <begin position="1"/>
        <end position="21"/>
    </location>
</feature>
<dbReference type="Proteomes" id="UP001295684">
    <property type="component" value="Unassembled WGS sequence"/>
</dbReference>